<accession>A0ABV8CJI8</accession>
<dbReference type="EMBL" id="JBHSAF010000001">
    <property type="protein sequence ID" value="MFC3912148.1"/>
    <property type="molecule type" value="Genomic_DNA"/>
</dbReference>
<gene>
    <name evidence="2" type="primary">pseG</name>
    <name evidence="2" type="ORF">ACFOSS_01560</name>
</gene>
<feature type="domain" description="Glycosyl transferase family 28 C-terminal" evidence="1">
    <location>
        <begin position="209"/>
        <end position="313"/>
    </location>
</feature>
<name>A0ABV8CJI8_9GAMM</name>
<comment type="caution">
    <text evidence="2">The sequence shown here is derived from an EMBL/GenBank/DDBJ whole genome shotgun (WGS) entry which is preliminary data.</text>
</comment>
<protein>
    <submittedName>
        <fullName evidence="2">UDP-2,4-diacetamido-2,4, 6-trideoxy-beta-L-altropyranose hydrolase</fullName>
        <ecNumber evidence="2">3.6.1.57</ecNumber>
    </submittedName>
</protein>
<evidence type="ECO:0000313" key="3">
    <source>
        <dbReference type="Proteomes" id="UP001595692"/>
    </source>
</evidence>
<dbReference type="InterPro" id="IPR007235">
    <property type="entry name" value="Glyco_trans_28_C"/>
</dbReference>
<proteinExistence type="predicted"/>
<dbReference type="RefSeq" id="WP_377150202.1">
    <property type="nucleotide sequence ID" value="NZ_JBHSAF010000001.1"/>
</dbReference>
<dbReference type="Pfam" id="PF04101">
    <property type="entry name" value="Glyco_tran_28_C"/>
    <property type="match status" value="1"/>
</dbReference>
<evidence type="ECO:0000259" key="1">
    <source>
        <dbReference type="Pfam" id="PF04101"/>
    </source>
</evidence>
<dbReference type="InterPro" id="IPR020023">
    <property type="entry name" value="PseG"/>
</dbReference>
<dbReference type="EC" id="3.6.1.57" evidence="2"/>
<dbReference type="GO" id="GO:0016787">
    <property type="term" value="F:hydrolase activity"/>
    <property type="evidence" value="ECO:0007669"/>
    <property type="project" value="UniProtKB-KW"/>
</dbReference>
<sequence length="333" mass="36982">MMPVDYLFRLDADSQIGTGHLMRCLAIAETLSAQGGRCAFACRPLPPTLRPKLLAYPVRELDHDAAFWPLLTALTPRWVIVDHYGLDAEFEGRVRRHGSKLLVLDDLADRRHDADLLLDQGPLRSEADYRPLLNADCRLLLGADYALLRPEFVARRKSASTPFRRGFISFGGADPAHACLLTLQALTASDWWSRCEWTLLAGAANPDWETLQQWLARHPARVSLLRHSDQVADLLAAHDFAIGAAGGMMWERCCVGLPTLSIPIADNQQFNDAVIAHFALGERLTLAELETPERLAAALTRLQVQAEAYRQRGQALVDGQGLTRLATLLRTHT</sequence>
<reference evidence="3" key="1">
    <citation type="journal article" date="2019" name="Int. J. Syst. Evol. Microbiol.">
        <title>The Global Catalogue of Microorganisms (GCM) 10K type strain sequencing project: providing services to taxonomists for standard genome sequencing and annotation.</title>
        <authorList>
            <consortium name="The Broad Institute Genomics Platform"/>
            <consortium name="The Broad Institute Genome Sequencing Center for Infectious Disease"/>
            <person name="Wu L."/>
            <person name="Ma J."/>
        </authorList>
    </citation>
    <scope>NUCLEOTIDE SEQUENCE [LARGE SCALE GENOMIC DNA]</scope>
    <source>
        <strain evidence="3">CCUG 54939</strain>
    </source>
</reference>
<keyword evidence="2" id="KW-0378">Hydrolase</keyword>
<organism evidence="2 3">
    <name type="scientific">Pseudaeromonas sharmana</name>
    <dbReference type="NCBI Taxonomy" id="328412"/>
    <lineage>
        <taxon>Bacteria</taxon>
        <taxon>Pseudomonadati</taxon>
        <taxon>Pseudomonadota</taxon>
        <taxon>Gammaproteobacteria</taxon>
        <taxon>Aeromonadales</taxon>
        <taxon>Aeromonadaceae</taxon>
        <taxon>Pseudaeromonas</taxon>
    </lineage>
</organism>
<dbReference type="SUPFAM" id="SSF53756">
    <property type="entry name" value="UDP-Glycosyltransferase/glycogen phosphorylase"/>
    <property type="match status" value="2"/>
</dbReference>
<evidence type="ECO:0000313" key="2">
    <source>
        <dbReference type="EMBL" id="MFC3912148.1"/>
    </source>
</evidence>
<dbReference type="Gene3D" id="3.40.50.2000">
    <property type="entry name" value="Glycogen Phosphorylase B"/>
    <property type="match status" value="1"/>
</dbReference>
<dbReference type="NCBIfam" id="TIGR03590">
    <property type="entry name" value="PseG"/>
    <property type="match status" value="1"/>
</dbReference>
<dbReference type="Proteomes" id="UP001595692">
    <property type="component" value="Unassembled WGS sequence"/>
</dbReference>
<keyword evidence="3" id="KW-1185">Reference proteome</keyword>
<dbReference type="Gene3D" id="3.40.50.11190">
    <property type="match status" value="1"/>
</dbReference>